<dbReference type="PANTHER" id="PTHR43757:SF2">
    <property type="entry name" value="AMINOMETHYLTRANSFERASE, MITOCHONDRIAL"/>
    <property type="match status" value="1"/>
</dbReference>
<dbReference type="InterPro" id="IPR039429">
    <property type="entry name" value="SHMT-like_dom"/>
</dbReference>
<dbReference type="GO" id="GO:0005829">
    <property type="term" value="C:cytosol"/>
    <property type="evidence" value="ECO:0007669"/>
    <property type="project" value="TreeGrafter"/>
</dbReference>
<dbReference type="GO" id="GO:0005960">
    <property type="term" value="C:glycine cleavage complex"/>
    <property type="evidence" value="ECO:0007669"/>
    <property type="project" value="InterPro"/>
</dbReference>
<dbReference type="EMBL" id="DSUH01000037">
    <property type="protein sequence ID" value="HGU31534.1"/>
    <property type="molecule type" value="Genomic_DNA"/>
</dbReference>
<comment type="similarity">
    <text evidence="1">Belongs to the GcvT family.</text>
</comment>
<sequence length="883" mass="98660">MELEKTVLYDDHVALGAQMVDFGGWSMPVQYKTGIVVEHLSTRKQAGAFDVSHMGRLWVSGDQALPFLQHVLSNNAAALEPGESQYTMIPEESGGALDDAYLYRFTEDEYVLVVNASNRIRDLAHLVSFRSRFPNVSIEDRTHRTAMISVQGPHAKTILEHALESGTLPEPIKNRTSLMTFHGKTVRVARTGYTGEPIGFELIVDNDIASALWTTILRLGACPIGLGARDTLRLEASLPLYGHELGTDPEGSVIPIFACPLAKFAVSFSPLKGDFVGKAALQHQFEDFKAIVHQKSGPFAHLPRVIRPVALIDKGVLRAGCRTYQGDAAVGWVTSGTMVPFWKTEGSGLQMRFTGEKDMRSIGLALLDSRIRDGERIAVDIRGKRVEAIVVPYHLRSEAPPYARPILWDAVHNDPPPCAFDAAIQAARGLLQRAIDNTLWRQQRCINLIPSEQTPSAVVRMMSILDPSGRYAEHKKVKAFGDTEVFYYQGVDFISEVEAALQCELRNYLGCAQVETRPVSGQMANTTVFSAMVDWINQADRKSEQRRLRSVMNNHIIKGGHLSAQPMGALRDFVARDPKSERPAVVNFPVRHDDPFRMDTDALVPLFERFRPELVILGKSMVLYREPVAEIRRIIDALNLDCVLMYDAAHVLGLLGPHFQDPFREGVDVLTGSTHKTYFGTQRGIVAADWKLEHPRYALWEAIERRAFPGAVSNHHLGTLLGLLMAAIEMNAFREDYQRQVIANAKAFARALNELGLVVRGDPAIGFTETHQVVVSVGFGRGAEVARRLEENHIIVNYQAGPEEEGFSASGHLRMGVAEMTRFGMKEPDFEEVAEMLHEVIVMNRNVRERASEYRGRFLDMQYCFGPKEFQDLFDRLHQLIGR</sequence>
<dbReference type="PANTHER" id="PTHR43757">
    <property type="entry name" value="AMINOMETHYLTRANSFERASE"/>
    <property type="match status" value="1"/>
</dbReference>
<evidence type="ECO:0000259" key="5">
    <source>
        <dbReference type="Pfam" id="PF01571"/>
    </source>
</evidence>
<dbReference type="Gene3D" id="3.90.1150.10">
    <property type="entry name" value="Aspartate Aminotransferase, domain 1"/>
    <property type="match status" value="1"/>
</dbReference>
<evidence type="ECO:0000256" key="1">
    <source>
        <dbReference type="ARBA" id="ARBA00008609"/>
    </source>
</evidence>
<name>A0A7C4RQM4_9BACT</name>
<dbReference type="GO" id="GO:0004047">
    <property type="term" value="F:aminomethyltransferase activity"/>
    <property type="evidence" value="ECO:0007669"/>
    <property type="project" value="UniProtKB-EC"/>
</dbReference>
<dbReference type="InterPro" id="IPR027266">
    <property type="entry name" value="TrmE/GcvT-like"/>
</dbReference>
<dbReference type="NCBIfam" id="NF001567">
    <property type="entry name" value="PRK00389.1"/>
    <property type="match status" value="1"/>
</dbReference>
<keyword evidence="3 6" id="KW-0808">Transferase</keyword>
<evidence type="ECO:0000259" key="4">
    <source>
        <dbReference type="Pfam" id="PF00464"/>
    </source>
</evidence>
<dbReference type="GO" id="GO:0006546">
    <property type="term" value="P:glycine catabolic process"/>
    <property type="evidence" value="ECO:0007669"/>
    <property type="project" value="InterPro"/>
</dbReference>
<dbReference type="Pfam" id="PF01571">
    <property type="entry name" value="GCV_T"/>
    <property type="match status" value="1"/>
</dbReference>
<comment type="caution">
    <text evidence="6">The sequence shown here is derived from an EMBL/GenBank/DDBJ whole genome shotgun (WGS) entry which is preliminary data.</text>
</comment>
<proteinExistence type="inferred from homology"/>
<dbReference type="GO" id="GO:0008483">
    <property type="term" value="F:transaminase activity"/>
    <property type="evidence" value="ECO:0007669"/>
    <property type="project" value="UniProtKB-KW"/>
</dbReference>
<protein>
    <submittedName>
        <fullName evidence="6">Glycine cleavage system aminomethyltransferase GcvT</fullName>
        <ecNumber evidence="6">2.1.2.10</ecNumber>
    </submittedName>
</protein>
<dbReference type="FunFam" id="3.30.70.1400:FF:000001">
    <property type="entry name" value="Aminomethyltransferase"/>
    <property type="match status" value="1"/>
</dbReference>
<dbReference type="SUPFAM" id="SSF101790">
    <property type="entry name" value="Aminomethyltransferase beta-barrel domain"/>
    <property type="match status" value="1"/>
</dbReference>
<dbReference type="InterPro" id="IPR015421">
    <property type="entry name" value="PyrdxlP-dep_Trfase_major"/>
</dbReference>
<accession>A0A7C4RQM4</accession>
<dbReference type="InterPro" id="IPR015424">
    <property type="entry name" value="PyrdxlP-dep_Trfase"/>
</dbReference>
<feature type="domain" description="Serine hydroxymethyltransferase-like" evidence="4">
    <location>
        <begin position="433"/>
        <end position="836"/>
    </location>
</feature>
<dbReference type="SUPFAM" id="SSF53383">
    <property type="entry name" value="PLP-dependent transferases"/>
    <property type="match status" value="1"/>
</dbReference>
<dbReference type="Gene3D" id="3.40.640.10">
    <property type="entry name" value="Type I PLP-dependent aspartate aminotransferase-like (Major domain)"/>
    <property type="match status" value="1"/>
</dbReference>
<dbReference type="Gene3D" id="3.30.1360.120">
    <property type="entry name" value="Probable tRNA modification gtpase trme, domain 1"/>
    <property type="match status" value="1"/>
</dbReference>
<dbReference type="InterPro" id="IPR028896">
    <property type="entry name" value="GcvT/YgfZ/DmdA"/>
</dbReference>
<keyword evidence="6" id="KW-0489">Methyltransferase</keyword>
<dbReference type="InterPro" id="IPR006222">
    <property type="entry name" value="GCVT_N"/>
</dbReference>
<dbReference type="GO" id="GO:0008168">
    <property type="term" value="F:methyltransferase activity"/>
    <property type="evidence" value="ECO:0007669"/>
    <property type="project" value="UniProtKB-KW"/>
</dbReference>
<feature type="domain" description="GCVT N-terminal" evidence="5">
    <location>
        <begin position="8"/>
        <end position="247"/>
    </location>
</feature>
<dbReference type="GO" id="GO:0032259">
    <property type="term" value="P:methylation"/>
    <property type="evidence" value="ECO:0007669"/>
    <property type="project" value="UniProtKB-KW"/>
</dbReference>
<dbReference type="SUPFAM" id="SSF103025">
    <property type="entry name" value="Folate-binding domain"/>
    <property type="match status" value="1"/>
</dbReference>
<dbReference type="NCBIfam" id="TIGR00528">
    <property type="entry name" value="gcvT"/>
    <property type="match status" value="1"/>
</dbReference>
<dbReference type="Pfam" id="PF00464">
    <property type="entry name" value="SHMT"/>
    <property type="match status" value="1"/>
</dbReference>
<reference evidence="6" key="1">
    <citation type="journal article" date="2020" name="mSystems">
        <title>Genome- and Community-Level Interaction Insights into Carbon Utilization and Element Cycling Functions of Hydrothermarchaeota in Hydrothermal Sediment.</title>
        <authorList>
            <person name="Zhou Z."/>
            <person name="Liu Y."/>
            <person name="Xu W."/>
            <person name="Pan J."/>
            <person name="Luo Z.H."/>
            <person name="Li M."/>
        </authorList>
    </citation>
    <scope>NUCLEOTIDE SEQUENCE [LARGE SCALE GENOMIC DNA]</scope>
    <source>
        <strain evidence="6">SpSt-477</strain>
    </source>
</reference>
<evidence type="ECO:0000256" key="3">
    <source>
        <dbReference type="ARBA" id="ARBA00022679"/>
    </source>
</evidence>
<dbReference type="InterPro" id="IPR015422">
    <property type="entry name" value="PyrdxlP-dep_Trfase_small"/>
</dbReference>
<evidence type="ECO:0000313" key="6">
    <source>
        <dbReference type="EMBL" id="HGU31534.1"/>
    </source>
</evidence>
<dbReference type="EC" id="2.1.2.10" evidence="6"/>
<gene>
    <name evidence="6" type="primary">gcvT</name>
    <name evidence="6" type="ORF">ENS29_01600</name>
</gene>
<organism evidence="6">
    <name type="scientific">Desulfatirhabdium butyrativorans</name>
    <dbReference type="NCBI Taxonomy" id="340467"/>
    <lineage>
        <taxon>Bacteria</taxon>
        <taxon>Pseudomonadati</taxon>
        <taxon>Thermodesulfobacteriota</taxon>
        <taxon>Desulfobacteria</taxon>
        <taxon>Desulfobacterales</taxon>
        <taxon>Desulfatirhabdiaceae</taxon>
        <taxon>Desulfatirhabdium</taxon>
    </lineage>
</organism>
<dbReference type="InterPro" id="IPR006223">
    <property type="entry name" value="GcvT"/>
</dbReference>
<dbReference type="InterPro" id="IPR029043">
    <property type="entry name" value="GcvT/YgfZ_C"/>
</dbReference>
<dbReference type="AlphaFoldDB" id="A0A7C4RQM4"/>
<evidence type="ECO:0000256" key="2">
    <source>
        <dbReference type="ARBA" id="ARBA00022576"/>
    </source>
</evidence>
<keyword evidence="2" id="KW-0032">Aminotransferase</keyword>